<evidence type="ECO:0000313" key="2">
    <source>
        <dbReference type="Proteomes" id="UP001589858"/>
    </source>
</evidence>
<reference evidence="1 2" key="1">
    <citation type="submission" date="2024-09" db="EMBL/GenBank/DDBJ databases">
        <authorList>
            <person name="Sun Q."/>
            <person name="Mori K."/>
        </authorList>
    </citation>
    <scope>NUCLEOTIDE SEQUENCE [LARGE SCALE GENOMIC DNA]</scope>
    <source>
        <strain evidence="1 2">CICC 11035S</strain>
    </source>
</reference>
<comment type="caution">
    <text evidence="1">The sequence shown here is derived from an EMBL/GenBank/DDBJ whole genome shotgun (WGS) entry which is preliminary data.</text>
</comment>
<name>A0ABV6S1L8_9SPHN</name>
<dbReference type="InterPro" id="IPR047729">
    <property type="entry name" value="Sce7726-like"/>
</dbReference>
<dbReference type="EMBL" id="JBHLTM010000004">
    <property type="protein sequence ID" value="MFC0683122.1"/>
    <property type="molecule type" value="Genomic_DNA"/>
</dbReference>
<keyword evidence="2" id="KW-1185">Reference proteome</keyword>
<accession>A0ABV6S1L8</accession>
<evidence type="ECO:0000313" key="1">
    <source>
        <dbReference type="EMBL" id="MFC0683122.1"/>
    </source>
</evidence>
<protein>
    <submittedName>
        <fullName evidence="1">Sce7726 family protein</fullName>
    </submittedName>
</protein>
<gene>
    <name evidence="1" type="ORF">ACFFF8_00785</name>
</gene>
<organism evidence="1 2">
    <name type="scientific">Novosphingobium clariflavum</name>
    <dbReference type="NCBI Taxonomy" id="2029884"/>
    <lineage>
        <taxon>Bacteria</taxon>
        <taxon>Pseudomonadati</taxon>
        <taxon>Pseudomonadota</taxon>
        <taxon>Alphaproteobacteria</taxon>
        <taxon>Sphingomonadales</taxon>
        <taxon>Sphingomonadaceae</taxon>
        <taxon>Novosphingobium</taxon>
    </lineage>
</organism>
<proteinExistence type="predicted"/>
<dbReference type="Proteomes" id="UP001589858">
    <property type="component" value="Unassembled WGS sequence"/>
</dbReference>
<dbReference type="NCBIfam" id="NF033832">
    <property type="entry name" value="sce7726_fam"/>
    <property type="match status" value="1"/>
</dbReference>
<sequence>MGDILRDSDLRKAAYGRLLHHARRCPETRVIDELGVGHGANRIDIAVINGHLRGLEIKSDADNLNRLPAQVIAYGEVVDRASLIVVPRHLQGAIAILPDWWGVVLAERGVSGAVVFKRLRGERANPSVNPMSLAKLLWHDEVADLLRRRGHPERFLRSPRAILYAALVNENKPRVIAAAVRETLKARKGWRDRSQPL</sequence>
<dbReference type="RefSeq" id="WP_267224751.1">
    <property type="nucleotide sequence ID" value="NZ_JAPCWC010000044.1"/>
</dbReference>